<organism evidence="1">
    <name type="scientific">Absidia glauca</name>
    <name type="common">Pin mould</name>
    <dbReference type="NCBI Taxonomy" id="4829"/>
    <lineage>
        <taxon>Eukaryota</taxon>
        <taxon>Fungi</taxon>
        <taxon>Fungi incertae sedis</taxon>
        <taxon>Mucoromycota</taxon>
        <taxon>Mucoromycotina</taxon>
        <taxon>Mucoromycetes</taxon>
        <taxon>Mucorales</taxon>
        <taxon>Cunninghamellaceae</taxon>
        <taxon>Absidia</taxon>
    </lineage>
</organism>
<proteinExistence type="predicted"/>
<evidence type="ECO:0000313" key="1">
    <source>
        <dbReference type="EMBL" id="SAL98202.1"/>
    </source>
</evidence>
<evidence type="ECO:0000313" key="2">
    <source>
        <dbReference type="Proteomes" id="UP000078561"/>
    </source>
</evidence>
<accession>A0A163JBE9</accession>
<sequence length="164" mass="17683">AIHEHVEKKKSHAGVIAGSIAAGTAVVGGGIVKVHHDTEKKAHEIEHHAEANAGAVIETVKVTVFGWYKTLNERIAARLQQGGDNAKEDVERITKEAREELTVIIKESKDKAHKGLASDEKANAELEIALEKVQGTVLEQVTEVETIVKTTTEVDVITEKLTAA</sequence>
<dbReference type="InParanoid" id="A0A163JBE9"/>
<gene>
    <name evidence="1" type="primary">ABSGL_03730.1 scaffold 4641</name>
</gene>
<feature type="non-terminal residue" evidence="1">
    <location>
        <position position="164"/>
    </location>
</feature>
<name>A0A163JBE9_ABSGL</name>
<dbReference type="OrthoDB" id="40579at2759"/>
<feature type="non-terminal residue" evidence="1">
    <location>
        <position position="1"/>
    </location>
</feature>
<dbReference type="Proteomes" id="UP000078561">
    <property type="component" value="Unassembled WGS sequence"/>
</dbReference>
<reference evidence="1" key="1">
    <citation type="submission" date="2016-04" db="EMBL/GenBank/DDBJ databases">
        <authorList>
            <person name="Evans L.H."/>
            <person name="Alamgir A."/>
            <person name="Owens N."/>
            <person name="Weber N.D."/>
            <person name="Virtaneva K."/>
            <person name="Barbian K."/>
            <person name="Babar A."/>
            <person name="Rosenke K."/>
        </authorList>
    </citation>
    <scope>NUCLEOTIDE SEQUENCE [LARGE SCALE GENOMIC DNA]</scope>
    <source>
        <strain evidence="1">CBS 101.48</strain>
    </source>
</reference>
<protein>
    <submittedName>
        <fullName evidence="1">Uncharacterized protein</fullName>
    </submittedName>
</protein>
<dbReference type="AlphaFoldDB" id="A0A163JBE9"/>
<dbReference type="EMBL" id="LT552055">
    <property type="protein sequence ID" value="SAL98202.1"/>
    <property type="molecule type" value="Genomic_DNA"/>
</dbReference>
<keyword evidence="2" id="KW-1185">Reference proteome</keyword>